<dbReference type="SMART" id="SM00490">
    <property type="entry name" value="HELICc"/>
    <property type="match status" value="1"/>
</dbReference>
<proteinExistence type="inferred from homology"/>
<dbReference type="CDD" id="cd17992">
    <property type="entry name" value="DEXHc_RecG"/>
    <property type="match status" value="1"/>
</dbReference>
<dbReference type="PANTHER" id="PTHR47964:SF1">
    <property type="entry name" value="ATP-DEPENDENT DNA HELICASE HOMOLOG RECG, CHLOROPLASTIC"/>
    <property type="match status" value="1"/>
</dbReference>
<evidence type="ECO:0000256" key="5">
    <source>
        <dbReference type="ARBA" id="ARBA00022801"/>
    </source>
</evidence>
<evidence type="ECO:0000313" key="20">
    <source>
        <dbReference type="Proteomes" id="UP000397656"/>
    </source>
</evidence>
<evidence type="ECO:0000256" key="7">
    <source>
        <dbReference type="ARBA" id="ARBA00022840"/>
    </source>
</evidence>
<evidence type="ECO:0000313" key="19">
    <source>
        <dbReference type="EMBL" id="QOT75903.1"/>
    </source>
</evidence>
<dbReference type="RefSeq" id="WP_150985957.1">
    <property type="nucleotide sequence ID" value="NZ_CP062803.1"/>
</dbReference>
<keyword evidence="5 15" id="KW-0378">Hydrolase</keyword>
<keyword evidence="8" id="KW-0238">DNA-binding</keyword>
<comment type="catalytic activity">
    <reaction evidence="12 15">
        <text>Couples ATP hydrolysis with the unwinding of duplex DNA by translocating in the 3'-5' direction.</text>
        <dbReference type="EC" id="5.6.2.4"/>
    </reaction>
</comment>
<dbReference type="CDD" id="cd18811">
    <property type="entry name" value="SF2_C_RecG"/>
    <property type="match status" value="1"/>
</dbReference>
<dbReference type="NCBIfam" id="NF008168">
    <property type="entry name" value="PRK10917.2-2"/>
    <property type="match status" value="1"/>
</dbReference>
<dbReference type="Proteomes" id="UP000397656">
    <property type="component" value="Chromosome 1"/>
</dbReference>
<reference evidence="19 20" key="1">
    <citation type="submission" date="2020-10" db="EMBL/GenBank/DDBJ databases">
        <title>Complete genome sequence of Cupriavidus basilensis CCUG 49340T.</title>
        <authorList>
            <person name="Salva-Serra F."/>
            <person name="Donoso R.A."/>
            <person name="Cho K.H."/>
            <person name="Yoo J.A."/>
            <person name="Lee K."/>
            <person name="Yoon S.-H."/>
            <person name="Perez-Pantoja D."/>
            <person name="Moore E.R.B."/>
        </authorList>
    </citation>
    <scope>NUCLEOTIDE SEQUENCE [LARGE SCALE GENOMIC DNA]</scope>
    <source>
        <strain evidence="20">CCUG 49340</strain>
    </source>
</reference>
<dbReference type="Pfam" id="PF19833">
    <property type="entry name" value="RecG_dom3_C"/>
    <property type="match status" value="1"/>
</dbReference>
<dbReference type="Pfam" id="PF00270">
    <property type="entry name" value="DEAD"/>
    <property type="match status" value="1"/>
</dbReference>
<organism evidence="19 20">
    <name type="scientific">Cupriavidus basilensis</name>
    <dbReference type="NCBI Taxonomy" id="68895"/>
    <lineage>
        <taxon>Bacteria</taxon>
        <taxon>Pseudomonadati</taxon>
        <taxon>Pseudomonadota</taxon>
        <taxon>Betaproteobacteria</taxon>
        <taxon>Burkholderiales</taxon>
        <taxon>Burkholderiaceae</taxon>
        <taxon>Cupriavidus</taxon>
    </lineage>
</organism>
<keyword evidence="11" id="KW-0413">Isomerase</keyword>
<dbReference type="EMBL" id="CP062803">
    <property type="protein sequence ID" value="QOT75903.1"/>
    <property type="molecule type" value="Genomic_DNA"/>
</dbReference>
<evidence type="ECO:0000256" key="15">
    <source>
        <dbReference type="RuleBase" id="RU363016"/>
    </source>
</evidence>
<evidence type="ECO:0000256" key="2">
    <source>
        <dbReference type="ARBA" id="ARBA00017846"/>
    </source>
</evidence>
<evidence type="ECO:0000256" key="13">
    <source>
        <dbReference type="ARBA" id="ARBA00034808"/>
    </source>
</evidence>
<evidence type="ECO:0000256" key="11">
    <source>
        <dbReference type="ARBA" id="ARBA00023235"/>
    </source>
</evidence>
<evidence type="ECO:0000256" key="12">
    <source>
        <dbReference type="ARBA" id="ARBA00034617"/>
    </source>
</evidence>
<keyword evidence="9 15" id="KW-0233">DNA recombination</keyword>
<feature type="region of interest" description="Disordered" evidence="16">
    <location>
        <begin position="1"/>
        <end position="41"/>
    </location>
</feature>
<dbReference type="GO" id="GO:0006281">
    <property type="term" value="P:DNA repair"/>
    <property type="evidence" value="ECO:0007669"/>
    <property type="project" value="UniProtKB-UniRule"/>
</dbReference>
<dbReference type="SUPFAM" id="SSF52540">
    <property type="entry name" value="P-loop containing nucleoside triphosphate hydrolases"/>
    <property type="match status" value="2"/>
</dbReference>
<name>A0A643FVT3_9BURK</name>
<dbReference type="InterPro" id="IPR004609">
    <property type="entry name" value="ATP-dep_DNA_helicase_RecG"/>
</dbReference>
<comment type="similarity">
    <text evidence="1 15">Belongs to the helicase family. RecG subfamily.</text>
</comment>
<evidence type="ECO:0000259" key="18">
    <source>
        <dbReference type="PROSITE" id="PS51194"/>
    </source>
</evidence>
<dbReference type="NCBIfam" id="NF008166">
    <property type="entry name" value="PRK10917.1-4"/>
    <property type="match status" value="1"/>
</dbReference>
<evidence type="ECO:0000256" key="1">
    <source>
        <dbReference type="ARBA" id="ARBA00007504"/>
    </source>
</evidence>
<keyword evidence="10 15" id="KW-0234">DNA repair</keyword>
<evidence type="ECO:0000256" key="8">
    <source>
        <dbReference type="ARBA" id="ARBA00023125"/>
    </source>
</evidence>
<evidence type="ECO:0000256" key="3">
    <source>
        <dbReference type="ARBA" id="ARBA00022741"/>
    </source>
</evidence>
<dbReference type="Pfam" id="PF17191">
    <property type="entry name" value="RecG_wedge"/>
    <property type="match status" value="1"/>
</dbReference>
<dbReference type="GO" id="GO:0043138">
    <property type="term" value="F:3'-5' DNA helicase activity"/>
    <property type="evidence" value="ECO:0007669"/>
    <property type="project" value="UniProtKB-EC"/>
</dbReference>
<evidence type="ECO:0000256" key="16">
    <source>
        <dbReference type="SAM" id="MobiDB-lite"/>
    </source>
</evidence>
<comment type="catalytic activity">
    <reaction evidence="14 15">
        <text>ATP + H2O = ADP + phosphate + H(+)</text>
        <dbReference type="Rhea" id="RHEA:13065"/>
        <dbReference type="ChEBI" id="CHEBI:15377"/>
        <dbReference type="ChEBI" id="CHEBI:15378"/>
        <dbReference type="ChEBI" id="CHEBI:30616"/>
        <dbReference type="ChEBI" id="CHEBI:43474"/>
        <dbReference type="ChEBI" id="CHEBI:456216"/>
        <dbReference type="EC" id="5.6.2.4"/>
    </reaction>
</comment>
<dbReference type="GO" id="GO:0003677">
    <property type="term" value="F:DNA binding"/>
    <property type="evidence" value="ECO:0007669"/>
    <property type="project" value="UniProtKB-KW"/>
</dbReference>
<dbReference type="InterPro" id="IPR011545">
    <property type="entry name" value="DEAD/DEAH_box_helicase_dom"/>
</dbReference>
<evidence type="ECO:0000256" key="10">
    <source>
        <dbReference type="ARBA" id="ARBA00023204"/>
    </source>
</evidence>
<evidence type="ECO:0000259" key="17">
    <source>
        <dbReference type="PROSITE" id="PS51192"/>
    </source>
</evidence>
<dbReference type="EC" id="5.6.2.4" evidence="13 15"/>
<dbReference type="Gene3D" id="3.40.50.300">
    <property type="entry name" value="P-loop containing nucleotide triphosphate hydrolases"/>
    <property type="match status" value="2"/>
</dbReference>
<dbReference type="InterPro" id="IPR001650">
    <property type="entry name" value="Helicase_C-like"/>
</dbReference>
<dbReference type="FunFam" id="3.40.50.300:FF:000391">
    <property type="entry name" value="ATP-dependent DNA helicase RecG"/>
    <property type="match status" value="1"/>
</dbReference>
<dbReference type="InterPro" id="IPR047112">
    <property type="entry name" value="RecG/Mfd"/>
</dbReference>
<gene>
    <name evidence="19" type="primary">recG</name>
    <name evidence="19" type="ORF">F7R26_017310</name>
</gene>
<dbReference type="Pfam" id="PF00271">
    <property type="entry name" value="Helicase_C"/>
    <property type="match status" value="1"/>
</dbReference>
<dbReference type="PANTHER" id="PTHR47964">
    <property type="entry name" value="ATP-DEPENDENT DNA HELICASE HOMOLOG RECG, CHLOROPLASTIC"/>
    <property type="match status" value="1"/>
</dbReference>
<dbReference type="SMART" id="SM00487">
    <property type="entry name" value="DEXDc"/>
    <property type="match status" value="1"/>
</dbReference>
<protein>
    <recommendedName>
        <fullName evidence="2 15">ATP-dependent DNA helicase RecG</fullName>
        <ecNumber evidence="13 15">5.6.2.4</ecNumber>
    </recommendedName>
</protein>
<dbReference type="PROSITE" id="PS51194">
    <property type="entry name" value="HELICASE_CTER"/>
    <property type="match status" value="1"/>
</dbReference>
<feature type="domain" description="Helicase ATP-binding" evidence="17">
    <location>
        <begin position="312"/>
        <end position="489"/>
    </location>
</feature>
<evidence type="ECO:0000256" key="6">
    <source>
        <dbReference type="ARBA" id="ARBA00022806"/>
    </source>
</evidence>
<dbReference type="SUPFAM" id="SSF50249">
    <property type="entry name" value="Nucleic acid-binding proteins"/>
    <property type="match status" value="1"/>
</dbReference>
<dbReference type="GO" id="GO:0005524">
    <property type="term" value="F:ATP binding"/>
    <property type="evidence" value="ECO:0007669"/>
    <property type="project" value="UniProtKB-KW"/>
</dbReference>
<dbReference type="NCBIfam" id="NF008163">
    <property type="entry name" value="PRK10917.1-1"/>
    <property type="match status" value="1"/>
</dbReference>
<dbReference type="InterPro" id="IPR027417">
    <property type="entry name" value="P-loop_NTPase"/>
</dbReference>
<dbReference type="PROSITE" id="PS51192">
    <property type="entry name" value="HELICASE_ATP_BIND_1"/>
    <property type="match status" value="1"/>
</dbReference>
<feature type="domain" description="Helicase C-terminal" evidence="18">
    <location>
        <begin position="512"/>
        <end position="668"/>
    </location>
</feature>
<dbReference type="InterPro" id="IPR045562">
    <property type="entry name" value="RecG_dom3_C"/>
</dbReference>
<dbReference type="GeneID" id="98402677"/>
<evidence type="ECO:0000256" key="14">
    <source>
        <dbReference type="ARBA" id="ARBA00048988"/>
    </source>
</evidence>
<dbReference type="InterPro" id="IPR014001">
    <property type="entry name" value="Helicase_ATP-bd"/>
</dbReference>
<accession>A0A643FVT3</accession>
<feature type="compositionally biased region" description="Low complexity" evidence="16">
    <location>
        <begin position="28"/>
        <end position="41"/>
    </location>
</feature>
<evidence type="ECO:0000256" key="4">
    <source>
        <dbReference type="ARBA" id="ARBA00022763"/>
    </source>
</evidence>
<evidence type="ECO:0000256" key="9">
    <source>
        <dbReference type="ARBA" id="ARBA00023172"/>
    </source>
</evidence>
<keyword evidence="3 15" id="KW-0547">Nucleotide-binding</keyword>
<dbReference type="GO" id="GO:0006310">
    <property type="term" value="P:DNA recombination"/>
    <property type="evidence" value="ECO:0007669"/>
    <property type="project" value="UniProtKB-UniRule"/>
</dbReference>
<dbReference type="AlphaFoldDB" id="A0A643FVT3"/>
<dbReference type="GO" id="GO:0016787">
    <property type="term" value="F:hydrolase activity"/>
    <property type="evidence" value="ECO:0007669"/>
    <property type="project" value="UniProtKB-KW"/>
</dbReference>
<dbReference type="InterPro" id="IPR012340">
    <property type="entry name" value="NA-bd_OB-fold"/>
</dbReference>
<comment type="function">
    <text evidence="15">Plays a critical role in recombination and DNA repair. Helps process Holliday junction intermediates to mature products by catalyzing branch migration. Has replication fork regression activity, unwinds stalled or blocked replication forks to make a HJ that can be resolved. Has a DNA unwinding activity characteristic of a DNA helicase with 3'-5' polarity.</text>
</comment>
<dbReference type="CDD" id="cd04488">
    <property type="entry name" value="RecG_wedge_OBF"/>
    <property type="match status" value="1"/>
</dbReference>
<sequence>MPGTVPDRTPETNDSPPTARAGDKPGRAGKAAAKGAAAGKPSSAMARLHKLGLKRDVDLVLHLPMRYEDETTLLPIADAVGRAGMGLTVQVEGVVTSNEVSLRPRRQMVVKIADDSGELTLRFINFYGSQTQLMAEGACLRVRGELRGGFFGAEMVHPTVRAVTPGEALPERLTPVYPSTAGIPQSYLRKAIGGALSRTPLPETLPAPVLQGPLAQLKLQALPECLRLLHAPPQDVDEHALIERSHPAWQRIKLDELLAQQLSLKRSQAARRDKSAPPMPRRAGGLLTAFLAALPFKLTGAQQRVVEEIAKDMGAPHPMHRLLQGDVGSGKTIVAALAACQAIDAGYQAALMAPTEILAEQHYRKLSAWLEPLGVPVVWLAGSLKTRAKREAAAKVESGEAKLAIGTHALIQDSVKFARLGLSVVDEQHRFGVAQRLALRGKADPDAAAAQGKAVTVAQTVPHQLMMSATPIPRTLAMTYYADLDVSVIDELPPGRTPVVTRLVNDARRDEVIERVHHAAADGRQVYWVCPLIEESEALQLQTAVETYETLVAALPDLKVGLVHGRLPPAEKAAVMEDFTANRLQVLVATTVIEVGVDVPNASLMVIEHAERFGLAQLHQLRGRVGRGSAESVCLLLYQAPLSPTGRERLATMRETTDGFEIARRDLQIRGPGEFLGARQSGEAMLRFADLNTDAWLVDYAQEAAELMLARFPEAVEAHLLRWLGGREHYLKA</sequence>
<dbReference type="InterPro" id="IPR033454">
    <property type="entry name" value="RecG_wedge"/>
</dbReference>
<keyword evidence="6 15" id="KW-0347">Helicase</keyword>
<keyword evidence="4 15" id="KW-0227">DNA damage</keyword>
<keyword evidence="7 15" id="KW-0067">ATP-binding</keyword>
<dbReference type="NCBIfam" id="TIGR00643">
    <property type="entry name" value="recG"/>
    <property type="match status" value="1"/>
</dbReference>